<dbReference type="OrthoDB" id="7216893at2"/>
<comment type="similarity">
    <text evidence="1">Belongs to the LysR transcriptional regulatory family.</text>
</comment>
<keyword evidence="3" id="KW-0238">DNA-binding</keyword>
<evidence type="ECO:0000256" key="3">
    <source>
        <dbReference type="ARBA" id="ARBA00023125"/>
    </source>
</evidence>
<dbReference type="InterPro" id="IPR005119">
    <property type="entry name" value="LysR_subst-bd"/>
</dbReference>
<evidence type="ECO:0000256" key="5">
    <source>
        <dbReference type="SAM" id="MobiDB-lite"/>
    </source>
</evidence>
<dbReference type="RefSeq" id="WP_141148162.1">
    <property type="nucleotide sequence ID" value="NZ_VHLG01000003.1"/>
</dbReference>
<evidence type="ECO:0000259" key="6">
    <source>
        <dbReference type="PROSITE" id="PS50931"/>
    </source>
</evidence>
<accession>A0A506UAD7</accession>
<dbReference type="FunFam" id="1.10.10.10:FF:000001">
    <property type="entry name" value="LysR family transcriptional regulator"/>
    <property type="match status" value="1"/>
</dbReference>
<dbReference type="PRINTS" id="PR00039">
    <property type="entry name" value="HTHLYSR"/>
</dbReference>
<evidence type="ECO:0000256" key="4">
    <source>
        <dbReference type="ARBA" id="ARBA00023163"/>
    </source>
</evidence>
<gene>
    <name evidence="7" type="ORF">FJU08_06385</name>
</gene>
<dbReference type="InterPro" id="IPR000847">
    <property type="entry name" value="LysR_HTH_N"/>
</dbReference>
<evidence type="ECO:0000313" key="7">
    <source>
        <dbReference type="EMBL" id="TPW31392.1"/>
    </source>
</evidence>
<dbReference type="GO" id="GO:0003700">
    <property type="term" value="F:DNA-binding transcription factor activity"/>
    <property type="evidence" value="ECO:0007669"/>
    <property type="project" value="InterPro"/>
</dbReference>
<organism evidence="7 8">
    <name type="scientific">Martelella alba</name>
    <dbReference type="NCBI Taxonomy" id="2590451"/>
    <lineage>
        <taxon>Bacteria</taxon>
        <taxon>Pseudomonadati</taxon>
        <taxon>Pseudomonadota</taxon>
        <taxon>Alphaproteobacteria</taxon>
        <taxon>Hyphomicrobiales</taxon>
        <taxon>Aurantimonadaceae</taxon>
        <taxon>Martelella</taxon>
    </lineage>
</organism>
<dbReference type="SUPFAM" id="SSF46785">
    <property type="entry name" value="Winged helix' DNA-binding domain"/>
    <property type="match status" value="1"/>
</dbReference>
<evidence type="ECO:0000256" key="1">
    <source>
        <dbReference type="ARBA" id="ARBA00009437"/>
    </source>
</evidence>
<keyword evidence="2" id="KW-0805">Transcription regulation</keyword>
<name>A0A506UAD7_9HYPH</name>
<sequence length="321" mass="35305">MIAGLRHLCYFVKAAEHGSFRKAGLALGIQESAISRRIRDLEDELGASLFHRRTTGVTLTFAGQRFLSQARIALQSVSDGANDVAAIGRSESGQIKIGIFSSLSSGFLRDLLYSYNRYHKGVSIEFINGNPSEHVSSLRQLKLDIAFVTGTSAWRDCDSAHLWSERIFLVLPSEHPLTQADEVEWAQVVDAHFIVSNAAPGPEIRNYLVRRLADFGRHPDIEAQYVGRDNLMTLVAIGRGIAIASEATTAALFPGVVYRPIRGEVLPFSAVWSPYNDNPASRRMISMARQMAKSRLAAGSRPAENPFPRSGAPLQSRDPSR</sequence>
<dbReference type="SUPFAM" id="SSF53850">
    <property type="entry name" value="Periplasmic binding protein-like II"/>
    <property type="match status" value="1"/>
</dbReference>
<dbReference type="PANTHER" id="PTHR30346:SF0">
    <property type="entry name" value="HCA OPERON TRANSCRIPTIONAL ACTIVATOR HCAR"/>
    <property type="match status" value="1"/>
</dbReference>
<reference evidence="7 8" key="1">
    <citation type="submission" date="2019-06" db="EMBL/GenBank/DDBJ databases">
        <authorList>
            <person name="Li M."/>
        </authorList>
    </citation>
    <scope>NUCLEOTIDE SEQUENCE [LARGE SCALE GENOMIC DNA]</scope>
    <source>
        <strain evidence="7 8">BGMRC2036</strain>
    </source>
</reference>
<keyword evidence="8" id="KW-1185">Reference proteome</keyword>
<dbReference type="GO" id="GO:0032993">
    <property type="term" value="C:protein-DNA complex"/>
    <property type="evidence" value="ECO:0007669"/>
    <property type="project" value="TreeGrafter"/>
</dbReference>
<dbReference type="PANTHER" id="PTHR30346">
    <property type="entry name" value="TRANSCRIPTIONAL DUAL REGULATOR HCAR-RELATED"/>
    <property type="match status" value="1"/>
</dbReference>
<dbReference type="PROSITE" id="PS50931">
    <property type="entry name" value="HTH_LYSR"/>
    <property type="match status" value="1"/>
</dbReference>
<dbReference type="InterPro" id="IPR036390">
    <property type="entry name" value="WH_DNA-bd_sf"/>
</dbReference>
<dbReference type="Pfam" id="PF00126">
    <property type="entry name" value="HTH_1"/>
    <property type="match status" value="1"/>
</dbReference>
<dbReference type="Gene3D" id="1.10.10.10">
    <property type="entry name" value="Winged helix-like DNA-binding domain superfamily/Winged helix DNA-binding domain"/>
    <property type="match status" value="1"/>
</dbReference>
<proteinExistence type="inferred from homology"/>
<dbReference type="InterPro" id="IPR036388">
    <property type="entry name" value="WH-like_DNA-bd_sf"/>
</dbReference>
<evidence type="ECO:0000256" key="2">
    <source>
        <dbReference type="ARBA" id="ARBA00023015"/>
    </source>
</evidence>
<dbReference type="Gene3D" id="3.40.190.10">
    <property type="entry name" value="Periplasmic binding protein-like II"/>
    <property type="match status" value="2"/>
</dbReference>
<dbReference type="EMBL" id="VHLG01000003">
    <property type="protein sequence ID" value="TPW31392.1"/>
    <property type="molecule type" value="Genomic_DNA"/>
</dbReference>
<dbReference type="Proteomes" id="UP000318801">
    <property type="component" value="Unassembled WGS sequence"/>
</dbReference>
<keyword evidence="4" id="KW-0804">Transcription</keyword>
<comment type="caution">
    <text evidence="7">The sequence shown here is derived from an EMBL/GenBank/DDBJ whole genome shotgun (WGS) entry which is preliminary data.</text>
</comment>
<evidence type="ECO:0000313" key="8">
    <source>
        <dbReference type="Proteomes" id="UP000318801"/>
    </source>
</evidence>
<feature type="region of interest" description="Disordered" evidence="5">
    <location>
        <begin position="293"/>
        <end position="321"/>
    </location>
</feature>
<protein>
    <submittedName>
        <fullName evidence="7">LysR family transcriptional regulator</fullName>
    </submittedName>
</protein>
<feature type="domain" description="HTH lysR-type" evidence="6">
    <location>
        <begin position="1"/>
        <end position="60"/>
    </location>
</feature>
<dbReference type="GO" id="GO:0003677">
    <property type="term" value="F:DNA binding"/>
    <property type="evidence" value="ECO:0007669"/>
    <property type="project" value="UniProtKB-KW"/>
</dbReference>
<dbReference type="Pfam" id="PF03466">
    <property type="entry name" value="LysR_substrate"/>
    <property type="match status" value="1"/>
</dbReference>
<dbReference type="CDD" id="cd08414">
    <property type="entry name" value="PBP2_LTTR_aromatics_like"/>
    <property type="match status" value="1"/>
</dbReference>
<dbReference type="AlphaFoldDB" id="A0A506UAD7"/>